<evidence type="ECO:0000313" key="3">
    <source>
        <dbReference type="Proteomes" id="UP000828390"/>
    </source>
</evidence>
<proteinExistence type="predicted"/>
<feature type="compositionally biased region" description="Polar residues" evidence="1">
    <location>
        <begin position="27"/>
        <end position="38"/>
    </location>
</feature>
<accession>A0A9D4JXI0</accession>
<dbReference type="EMBL" id="JAIWYP010000005">
    <property type="protein sequence ID" value="KAH3828395.1"/>
    <property type="molecule type" value="Genomic_DNA"/>
</dbReference>
<keyword evidence="3" id="KW-1185">Reference proteome</keyword>
<protein>
    <submittedName>
        <fullName evidence="2">Uncharacterized protein</fullName>
    </submittedName>
</protein>
<dbReference type="Proteomes" id="UP000828390">
    <property type="component" value="Unassembled WGS sequence"/>
</dbReference>
<evidence type="ECO:0000256" key="1">
    <source>
        <dbReference type="SAM" id="MobiDB-lite"/>
    </source>
</evidence>
<reference evidence="2" key="2">
    <citation type="submission" date="2020-11" db="EMBL/GenBank/DDBJ databases">
        <authorList>
            <person name="McCartney M.A."/>
            <person name="Auch B."/>
            <person name="Kono T."/>
            <person name="Mallez S."/>
            <person name="Becker A."/>
            <person name="Gohl D.M."/>
            <person name="Silverstein K.A.T."/>
            <person name="Koren S."/>
            <person name="Bechman K.B."/>
            <person name="Herman A."/>
            <person name="Abrahante J.E."/>
            <person name="Garbe J."/>
        </authorList>
    </citation>
    <scope>NUCLEOTIDE SEQUENCE</scope>
    <source>
        <strain evidence="2">Duluth1</strain>
        <tissue evidence="2">Whole animal</tissue>
    </source>
</reference>
<feature type="region of interest" description="Disordered" evidence="1">
    <location>
        <begin position="1"/>
        <end position="64"/>
    </location>
</feature>
<organism evidence="2 3">
    <name type="scientific">Dreissena polymorpha</name>
    <name type="common">Zebra mussel</name>
    <name type="synonym">Mytilus polymorpha</name>
    <dbReference type="NCBI Taxonomy" id="45954"/>
    <lineage>
        <taxon>Eukaryota</taxon>
        <taxon>Metazoa</taxon>
        <taxon>Spiralia</taxon>
        <taxon>Lophotrochozoa</taxon>
        <taxon>Mollusca</taxon>
        <taxon>Bivalvia</taxon>
        <taxon>Autobranchia</taxon>
        <taxon>Heteroconchia</taxon>
        <taxon>Euheterodonta</taxon>
        <taxon>Imparidentia</taxon>
        <taxon>Neoheterodontei</taxon>
        <taxon>Myida</taxon>
        <taxon>Dreissenoidea</taxon>
        <taxon>Dreissenidae</taxon>
        <taxon>Dreissena</taxon>
    </lineage>
</organism>
<reference evidence="2" key="1">
    <citation type="journal article" date="2019" name="bioRxiv">
        <title>The Genome of the Zebra Mussel, Dreissena polymorpha: A Resource for Invasive Species Research.</title>
        <authorList>
            <person name="McCartney M.A."/>
            <person name="Auch B."/>
            <person name="Kono T."/>
            <person name="Mallez S."/>
            <person name="Zhang Y."/>
            <person name="Obille A."/>
            <person name="Becker A."/>
            <person name="Abrahante J.E."/>
            <person name="Garbe J."/>
            <person name="Badalamenti J.P."/>
            <person name="Herman A."/>
            <person name="Mangelson H."/>
            <person name="Liachko I."/>
            <person name="Sullivan S."/>
            <person name="Sone E.D."/>
            <person name="Koren S."/>
            <person name="Silverstein K.A.T."/>
            <person name="Beckman K.B."/>
            <person name="Gohl D.M."/>
        </authorList>
    </citation>
    <scope>NUCLEOTIDE SEQUENCE</scope>
    <source>
        <strain evidence="2">Duluth1</strain>
        <tissue evidence="2">Whole animal</tissue>
    </source>
</reference>
<evidence type="ECO:0000313" key="2">
    <source>
        <dbReference type="EMBL" id="KAH3828395.1"/>
    </source>
</evidence>
<sequence length="64" mass="7024">MPSSPPIGVRGHKPRQTVSMGPERDSPSITTRELSSPTRPARHPLSESRLQPPFSRAPRESAHS</sequence>
<dbReference type="AlphaFoldDB" id="A0A9D4JXI0"/>
<gene>
    <name evidence="2" type="ORF">DPMN_130353</name>
</gene>
<name>A0A9D4JXI0_DREPO</name>
<comment type="caution">
    <text evidence="2">The sequence shown here is derived from an EMBL/GenBank/DDBJ whole genome shotgun (WGS) entry which is preliminary data.</text>
</comment>